<dbReference type="AlphaFoldDB" id="A0A518XIJ1"/>
<protein>
    <submittedName>
        <fullName evidence="8">Sigma-70 family RNA polymerase sigma factor</fullName>
    </submittedName>
</protein>
<dbReference type="GO" id="GO:0003677">
    <property type="term" value="F:DNA binding"/>
    <property type="evidence" value="ECO:0007669"/>
    <property type="project" value="UniProtKB-KW"/>
</dbReference>
<evidence type="ECO:0000256" key="4">
    <source>
        <dbReference type="ARBA" id="ARBA00023125"/>
    </source>
</evidence>
<keyword evidence="4" id="KW-0238">DNA-binding</keyword>
<dbReference type="GO" id="GO:0016987">
    <property type="term" value="F:sigma factor activity"/>
    <property type="evidence" value="ECO:0007669"/>
    <property type="project" value="UniProtKB-KW"/>
</dbReference>
<dbReference type="SUPFAM" id="SSF88946">
    <property type="entry name" value="Sigma2 domain of RNA polymerase sigma factors"/>
    <property type="match status" value="1"/>
</dbReference>
<dbReference type="KEGG" id="pdis:D8B20_18530"/>
<comment type="similarity">
    <text evidence="1">Belongs to the sigma-70 factor family. ECF subfamily.</text>
</comment>
<dbReference type="PANTHER" id="PTHR43133:SF8">
    <property type="entry name" value="RNA POLYMERASE SIGMA FACTOR HI_1459-RELATED"/>
    <property type="match status" value="1"/>
</dbReference>
<feature type="domain" description="RNA polymerase sigma-70 region 2" evidence="6">
    <location>
        <begin position="17"/>
        <end position="81"/>
    </location>
</feature>
<dbReference type="GO" id="GO:0006352">
    <property type="term" value="P:DNA-templated transcription initiation"/>
    <property type="evidence" value="ECO:0007669"/>
    <property type="project" value="InterPro"/>
</dbReference>
<evidence type="ECO:0000256" key="2">
    <source>
        <dbReference type="ARBA" id="ARBA00023015"/>
    </source>
</evidence>
<keyword evidence="8" id="KW-0614">Plasmid</keyword>
<dbReference type="NCBIfam" id="TIGR02937">
    <property type="entry name" value="sigma70-ECF"/>
    <property type="match status" value="1"/>
</dbReference>
<evidence type="ECO:0000259" key="7">
    <source>
        <dbReference type="Pfam" id="PF08281"/>
    </source>
</evidence>
<dbReference type="EMBL" id="CP032703">
    <property type="protein sequence ID" value="QDY43926.1"/>
    <property type="molecule type" value="Genomic_DNA"/>
</dbReference>
<dbReference type="PANTHER" id="PTHR43133">
    <property type="entry name" value="RNA POLYMERASE ECF-TYPE SIGMA FACTO"/>
    <property type="match status" value="1"/>
</dbReference>
<proteinExistence type="inferred from homology"/>
<accession>A0A518XIJ1</accession>
<keyword evidence="9" id="KW-1185">Reference proteome</keyword>
<dbReference type="Proteomes" id="UP000319411">
    <property type="component" value="Plasmid unnamed1"/>
</dbReference>
<evidence type="ECO:0000313" key="9">
    <source>
        <dbReference type="Proteomes" id="UP000319411"/>
    </source>
</evidence>
<evidence type="ECO:0000256" key="5">
    <source>
        <dbReference type="ARBA" id="ARBA00023163"/>
    </source>
</evidence>
<dbReference type="InterPro" id="IPR013324">
    <property type="entry name" value="RNA_pol_sigma_r3/r4-like"/>
</dbReference>
<evidence type="ECO:0000259" key="6">
    <source>
        <dbReference type="Pfam" id="PF04542"/>
    </source>
</evidence>
<dbReference type="Gene3D" id="1.10.10.10">
    <property type="entry name" value="Winged helix-like DNA-binding domain superfamily/Winged helix DNA-binding domain"/>
    <property type="match status" value="1"/>
</dbReference>
<keyword evidence="5" id="KW-0804">Transcription</keyword>
<evidence type="ECO:0000313" key="8">
    <source>
        <dbReference type="EMBL" id="QDY43926.1"/>
    </source>
</evidence>
<reference evidence="8 9" key="1">
    <citation type="submission" date="2018-10" db="EMBL/GenBank/DDBJ databases">
        <title>Genome Sequencing of Pantoea dispersa DSM 32899.</title>
        <authorList>
            <person name="Nawrath M."/>
            <person name="Ottenheim C."/>
            <person name="Wilm A."/>
            <person name="Zimmermann W."/>
            <person name="Wu J.C."/>
        </authorList>
    </citation>
    <scope>NUCLEOTIDE SEQUENCE [LARGE SCALE GENOMIC DNA]</scope>
    <source>
        <strain evidence="8 9">DSM 32899</strain>
        <plasmid evidence="8 9">unnamed1</plasmid>
    </source>
</reference>
<dbReference type="InterPro" id="IPR014289">
    <property type="entry name" value="RNA_pol_sigma-24-rel"/>
</dbReference>
<dbReference type="InterPro" id="IPR039425">
    <property type="entry name" value="RNA_pol_sigma-70-like"/>
</dbReference>
<dbReference type="InterPro" id="IPR013325">
    <property type="entry name" value="RNA_pol_sigma_r2"/>
</dbReference>
<sequence length="198" mass="23042">MQTMTDFPQGVDEHDFFTALRTQMLKFARLQLGDGCQAEDVVQEALEGAMKNAPSFHGKAAWRSWVFAILRHKIADALRYRYHAPVSLQDEGEEDFDALFDETGHWPAGERPVRWQQPDHAMEQAQFWRIFELCLSHLPQQPARAFMMREFIGLETPEICLALDISVSNLNVMLWRARMRLRECLSQRWFASGREQDA</sequence>
<dbReference type="InterPro" id="IPR036388">
    <property type="entry name" value="WH-like_DNA-bd_sf"/>
</dbReference>
<dbReference type="InterPro" id="IPR007627">
    <property type="entry name" value="RNA_pol_sigma70_r2"/>
</dbReference>
<dbReference type="OrthoDB" id="9782108at2"/>
<name>A0A518XIJ1_9GAMM</name>
<dbReference type="NCBIfam" id="TIGR02943">
    <property type="entry name" value="Sig70_famx1"/>
    <property type="match status" value="1"/>
</dbReference>
<gene>
    <name evidence="8" type="ORF">D8B20_18530</name>
</gene>
<dbReference type="InterPro" id="IPR013249">
    <property type="entry name" value="RNA_pol_sigma70_r4_t2"/>
</dbReference>
<dbReference type="InterPro" id="IPR014284">
    <property type="entry name" value="RNA_pol_sigma-70_dom"/>
</dbReference>
<dbReference type="Pfam" id="PF04542">
    <property type="entry name" value="Sigma70_r2"/>
    <property type="match status" value="1"/>
</dbReference>
<dbReference type="Gene3D" id="1.10.1740.10">
    <property type="match status" value="1"/>
</dbReference>
<keyword evidence="3" id="KW-0731">Sigma factor</keyword>
<organism evidence="8 9">
    <name type="scientific">Candidatus Pantoea soli</name>
    <dbReference type="NCBI Taxonomy" id="3098669"/>
    <lineage>
        <taxon>Bacteria</taxon>
        <taxon>Pseudomonadati</taxon>
        <taxon>Pseudomonadota</taxon>
        <taxon>Gammaproteobacteria</taxon>
        <taxon>Enterobacterales</taxon>
        <taxon>Erwiniaceae</taxon>
        <taxon>Pantoea</taxon>
    </lineage>
</organism>
<dbReference type="SUPFAM" id="SSF88659">
    <property type="entry name" value="Sigma3 and sigma4 domains of RNA polymerase sigma factors"/>
    <property type="match status" value="1"/>
</dbReference>
<feature type="domain" description="RNA polymerase sigma factor 70 region 4 type 2" evidence="7">
    <location>
        <begin position="130"/>
        <end position="181"/>
    </location>
</feature>
<dbReference type="Pfam" id="PF08281">
    <property type="entry name" value="Sigma70_r4_2"/>
    <property type="match status" value="1"/>
</dbReference>
<keyword evidence="2" id="KW-0805">Transcription regulation</keyword>
<evidence type="ECO:0000256" key="3">
    <source>
        <dbReference type="ARBA" id="ARBA00023082"/>
    </source>
</evidence>
<geneLocation type="plasmid" evidence="8 9">
    <name>unnamed1</name>
</geneLocation>
<evidence type="ECO:0000256" key="1">
    <source>
        <dbReference type="ARBA" id="ARBA00010641"/>
    </source>
</evidence>